<feature type="compositionally biased region" description="Basic and acidic residues" evidence="1">
    <location>
        <begin position="44"/>
        <end position="57"/>
    </location>
</feature>
<gene>
    <name evidence="2" type="ORF">BaRGS_00020012</name>
</gene>
<evidence type="ECO:0000313" key="2">
    <source>
        <dbReference type="EMBL" id="KAK7488715.1"/>
    </source>
</evidence>
<feature type="compositionally biased region" description="Low complexity" evidence="1">
    <location>
        <begin position="13"/>
        <end position="24"/>
    </location>
</feature>
<reference evidence="2 3" key="1">
    <citation type="journal article" date="2023" name="Sci. Data">
        <title>Genome assembly of the Korean intertidal mud-creeper Batillaria attramentaria.</title>
        <authorList>
            <person name="Patra A.K."/>
            <person name="Ho P.T."/>
            <person name="Jun S."/>
            <person name="Lee S.J."/>
            <person name="Kim Y."/>
            <person name="Won Y.J."/>
        </authorList>
    </citation>
    <scope>NUCLEOTIDE SEQUENCE [LARGE SCALE GENOMIC DNA]</scope>
    <source>
        <strain evidence="2">Wonlab-2016</strain>
    </source>
</reference>
<proteinExistence type="predicted"/>
<name>A0ABD0KN92_9CAEN</name>
<feature type="region of interest" description="Disordered" evidence="1">
    <location>
        <begin position="1"/>
        <end position="72"/>
    </location>
</feature>
<sequence length="103" mass="11492">MRSRLDKCNCKTPPLSLSISSISPQTPKTGGRQCWSQSPVGDITTRERQHEQTDDGHSQVTHHGQVSPKVRGQKGVTGFTVISELVIRIRISLTWRDNGYFTS</sequence>
<dbReference type="AlphaFoldDB" id="A0ABD0KN92"/>
<comment type="caution">
    <text evidence="2">The sequence shown here is derived from an EMBL/GenBank/DDBJ whole genome shotgun (WGS) entry which is preliminary data.</text>
</comment>
<dbReference type="EMBL" id="JACVVK020000147">
    <property type="protein sequence ID" value="KAK7488715.1"/>
    <property type="molecule type" value="Genomic_DNA"/>
</dbReference>
<keyword evidence="3" id="KW-1185">Reference proteome</keyword>
<evidence type="ECO:0000256" key="1">
    <source>
        <dbReference type="SAM" id="MobiDB-lite"/>
    </source>
</evidence>
<accession>A0ABD0KN92</accession>
<evidence type="ECO:0000313" key="3">
    <source>
        <dbReference type="Proteomes" id="UP001519460"/>
    </source>
</evidence>
<dbReference type="Proteomes" id="UP001519460">
    <property type="component" value="Unassembled WGS sequence"/>
</dbReference>
<organism evidence="2 3">
    <name type="scientific">Batillaria attramentaria</name>
    <dbReference type="NCBI Taxonomy" id="370345"/>
    <lineage>
        <taxon>Eukaryota</taxon>
        <taxon>Metazoa</taxon>
        <taxon>Spiralia</taxon>
        <taxon>Lophotrochozoa</taxon>
        <taxon>Mollusca</taxon>
        <taxon>Gastropoda</taxon>
        <taxon>Caenogastropoda</taxon>
        <taxon>Sorbeoconcha</taxon>
        <taxon>Cerithioidea</taxon>
        <taxon>Batillariidae</taxon>
        <taxon>Batillaria</taxon>
    </lineage>
</organism>
<protein>
    <submittedName>
        <fullName evidence="2">Uncharacterized protein</fullName>
    </submittedName>
</protein>